<feature type="transmembrane region" description="Helical" evidence="9">
    <location>
        <begin position="488"/>
        <end position="508"/>
    </location>
</feature>
<dbReference type="FunFam" id="1.20.1740.10:FF:000017">
    <property type="entry name" value="Amino acid permease"/>
    <property type="match status" value="1"/>
</dbReference>
<evidence type="ECO:0000256" key="5">
    <source>
        <dbReference type="ARBA" id="ARBA00022970"/>
    </source>
</evidence>
<keyword evidence="7 9" id="KW-0472">Membrane</keyword>
<evidence type="ECO:0000313" key="11">
    <source>
        <dbReference type="EMBL" id="AMD19514.1"/>
    </source>
</evidence>
<evidence type="ECO:0000256" key="6">
    <source>
        <dbReference type="ARBA" id="ARBA00022989"/>
    </source>
</evidence>
<evidence type="ECO:0000256" key="3">
    <source>
        <dbReference type="ARBA" id="ARBA00022448"/>
    </source>
</evidence>
<feature type="transmembrane region" description="Helical" evidence="9">
    <location>
        <begin position="318"/>
        <end position="336"/>
    </location>
</feature>
<keyword evidence="12" id="KW-1185">Reference proteome</keyword>
<dbReference type="Gene3D" id="1.20.1740.10">
    <property type="entry name" value="Amino acid/polyamine transporter I"/>
    <property type="match status" value="1"/>
</dbReference>
<evidence type="ECO:0000256" key="8">
    <source>
        <dbReference type="SAM" id="MobiDB-lite"/>
    </source>
</evidence>
<evidence type="ECO:0000256" key="9">
    <source>
        <dbReference type="SAM" id="Phobius"/>
    </source>
</evidence>
<keyword evidence="6 9" id="KW-1133">Transmembrane helix</keyword>
<comment type="subcellular location">
    <subcellularLocation>
        <location evidence="1">Membrane</location>
        <topology evidence="1">Multi-pass membrane protein</topology>
    </subcellularLocation>
</comment>
<dbReference type="AlphaFoldDB" id="A0A120K1L6"/>
<dbReference type="Pfam" id="PF00324">
    <property type="entry name" value="AA_permease"/>
    <property type="match status" value="1"/>
</dbReference>
<evidence type="ECO:0000256" key="4">
    <source>
        <dbReference type="ARBA" id="ARBA00022692"/>
    </source>
</evidence>
<feature type="transmembrane region" description="Helical" evidence="9">
    <location>
        <begin position="167"/>
        <end position="189"/>
    </location>
</feature>
<feature type="transmembrane region" description="Helical" evidence="9">
    <location>
        <begin position="232"/>
        <end position="251"/>
    </location>
</feature>
<evidence type="ECO:0000313" key="12">
    <source>
        <dbReference type="Proteomes" id="UP000243052"/>
    </source>
</evidence>
<evidence type="ECO:0000256" key="1">
    <source>
        <dbReference type="ARBA" id="ARBA00004141"/>
    </source>
</evidence>
<feature type="region of interest" description="Disordered" evidence="8">
    <location>
        <begin position="1"/>
        <end position="29"/>
    </location>
</feature>
<dbReference type="PIRSF" id="PIRSF006060">
    <property type="entry name" value="AA_transporter"/>
    <property type="match status" value="1"/>
</dbReference>
<dbReference type="GO" id="GO:0016020">
    <property type="term" value="C:membrane"/>
    <property type="evidence" value="ECO:0007669"/>
    <property type="project" value="UniProtKB-SubCell"/>
</dbReference>
<feature type="transmembrane region" description="Helical" evidence="9">
    <location>
        <begin position="356"/>
        <end position="382"/>
    </location>
</feature>
<organism evidence="11 12">
    <name type="scientific">Eremothecium sinecaudum</name>
    <dbReference type="NCBI Taxonomy" id="45286"/>
    <lineage>
        <taxon>Eukaryota</taxon>
        <taxon>Fungi</taxon>
        <taxon>Dikarya</taxon>
        <taxon>Ascomycota</taxon>
        <taxon>Saccharomycotina</taxon>
        <taxon>Saccharomycetes</taxon>
        <taxon>Saccharomycetales</taxon>
        <taxon>Saccharomycetaceae</taxon>
        <taxon>Eremothecium</taxon>
    </lineage>
</organism>
<feature type="transmembrane region" description="Helical" evidence="9">
    <location>
        <begin position="441"/>
        <end position="467"/>
    </location>
</feature>
<dbReference type="InterPro" id="IPR004762">
    <property type="entry name" value="Amino_acid_permease_fungi"/>
</dbReference>
<dbReference type="InterPro" id="IPR050524">
    <property type="entry name" value="APC_YAT"/>
</dbReference>
<evidence type="ECO:0000256" key="7">
    <source>
        <dbReference type="ARBA" id="ARBA00023136"/>
    </source>
</evidence>
<dbReference type="PANTHER" id="PTHR43341">
    <property type="entry name" value="AMINO ACID PERMEASE"/>
    <property type="match status" value="1"/>
</dbReference>
<dbReference type="OrthoDB" id="3900342at2759"/>
<keyword evidence="3" id="KW-0813">Transport</keyword>
<dbReference type="InterPro" id="IPR004841">
    <property type="entry name" value="AA-permease/SLC12A_dom"/>
</dbReference>
<sequence length="596" mass="66179">MTEGNSADIKSPPSLSEKPENVEMNSESTEYYEKTYVDKSTYEYSDHASKFKRFVNSFKRSEASGKDVEHTRDEYKHEQLKQTIKPRHVVMISLGTGIGTGLLVGAGKSLTQGGPAGLLMGYAIMGACVYCVIQAAGEMAVCYPALTGGFNNYPSFLIDPALGFATAWLYCLQWLCVFPLELVTAAITIRYWNTTVNADLYVSVFYVIVIVINFFGARGYAEAEFFFNTCKVLMIAVFFLVGILINTGAVGNDGYIGDRYWREAGAFGGETTLQHFKGFVATLVNAAFSLGCSEFVALTAAEQANPRKSIPSAAKKMLYKVFVVFLGSVILIGFLVPMNHEDLLGSDNTKSASPFVLAVSIHGISILPHIFNAVILLALLSVGNSAFYSSSRLLLCLSDQGYAPKIFKYIDREGRPLMAMIVSILMGCICFVAASPHRETVFSWLLAISGLSQLFTWSSICVSHIRFRRAIKVQGRSLGELGYRAQTGVAGSYFAGIILILSIIGQFWTCLSPVGGHGVDVGTFFEGYLAMPIFLMMYFGYKLWNKDWRLFIRSKDIDLVSHRKVFDEDVLKQEDVEYREKLKNSSMWYRISEFWC</sequence>
<feature type="transmembrane region" description="Helical" evidence="9">
    <location>
        <begin position="417"/>
        <end position="435"/>
    </location>
</feature>
<gene>
    <name evidence="11" type="ORF">AW171_hschr31352</name>
</gene>
<accession>A0A120K1L6</accession>
<keyword evidence="5" id="KW-0029">Amino-acid transport</keyword>
<comment type="similarity">
    <text evidence="2">Belongs to the amino acid-polyamine-organocation (APC) superfamily. YAT (TC 2.A.3.10) family.</text>
</comment>
<dbReference type="NCBIfam" id="TIGR00913">
    <property type="entry name" value="2A0310"/>
    <property type="match status" value="1"/>
</dbReference>
<dbReference type="GO" id="GO:0015171">
    <property type="term" value="F:amino acid transmembrane transporter activity"/>
    <property type="evidence" value="ECO:0007669"/>
    <property type="project" value="UniProtKB-ARBA"/>
</dbReference>
<dbReference type="RefSeq" id="XP_017986510.1">
    <property type="nucleotide sequence ID" value="XM_018131602.1"/>
</dbReference>
<dbReference type="PROSITE" id="PS00218">
    <property type="entry name" value="AMINO_ACID_PERMEASE_1"/>
    <property type="match status" value="1"/>
</dbReference>
<evidence type="ECO:0000259" key="10">
    <source>
        <dbReference type="Pfam" id="PF00324"/>
    </source>
</evidence>
<name>A0A120K1L6_9SACH</name>
<feature type="transmembrane region" description="Helical" evidence="9">
    <location>
        <begin position="119"/>
        <end position="146"/>
    </location>
</feature>
<feature type="transmembrane region" description="Helical" evidence="9">
    <location>
        <begin position="279"/>
        <end position="298"/>
    </location>
</feature>
<protein>
    <submittedName>
        <fullName evidence="11">HCL637Wp</fullName>
    </submittedName>
</protein>
<feature type="domain" description="Amino acid permease/ SLC12A" evidence="10">
    <location>
        <begin position="88"/>
        <end position="552"/>
    </location>
</feature>
<keyword evidence="4 9" id="KW-0812">Transmembrane</keyword>
<reference evidence="11 12" key="1">
    <citation type="submission" date="2016-01" db="EMBL/GenBank/DDBJ databases">
        <title>Genome sequence of the yeast Holleya sinecauda.</title>
        <authorList>
            <person name="Dietrich F.S."/>
        </authorList>
    </citation>
    <scope>NUCLEOTIDE SEQUENCE [LARGE SCALE GENOMIC DNA]</scope>
    <source>
        <strain evidence="11 12">ATCC 58844</strain>
    </source>
</reference>
<feature type="transmembrane region" description="Helical" evidence="9">
    <location>
        <begin position="89"/>
        <end position="107"/>
    </location>
</feature>
<feature type="transmembrane region" description="Helical" evidence="9">
    <location>
        <begin position="528"/>
        <end position="544"/>
    </location>
</feature>
<dbReference type="PANTHER" id="PTHR43341:SF17">
    <property type="entry name" value="GENERAL AMINO ACID PERMEASE AGP1-RELATED"/>
    <property type="match status" value="1"/>
</dbReference>
<evidence type="ECO:0000256" key="2">
    <source>
        <dbReference type="ARBA" id="ARBA00006983"/>
    </source>
</evidence>
<feature type="transmembrane region" description="Helical" evidence="9">
    <location>
        <begin position="201"/>
        <end position="220"/>
    </location>
</feature>
<dbReference type="InterPro" id="IPR004840">
    <property type="entry name" value="Amino_acid_permease_CS"/>
</dbReference>
<dbReference type="GeneID" id="28722717"/>
<proteinExistence type="inferred from homology"/>
<dbReference type="Proteomes" id="UP000243052">
    <property type="component" value="Chromosome iii"/>
</dbReference>
<dbReference type="EMBL" id="CP014243">
    <property type="protein sequence ID" value="AMD19514.1"/>
    <property type="molecule type" value="Genomic_DNA"/>
</dbReference>